<organism evidence="4 5">
    <name type="scientific">Methanosarcina acetivorans</name>
    <dbReference type="NCBI Taxonomy" id="2214"/>
    <lineage>
        <taxon>Archaea</taxon>
        <taxon>Methanobacteriati</taxon>
        <taxon>Methanobacteriota</taxon>
        <taxon>Stenosarchaea group</taxon>
        <taxon>Methanomicrobia</taxon>
        <taxon>Methanosarcinales</taxon>
        <taxon>Methanosarcinaceae</taxon>
        <taxon>Methanosarcina</taxon>
    </lineage>
</organism>
<dbReference type="SUPFAM" id="SSF55729">
    <property type="entry name" value="Acyl-CoA N-acyltransferases (Nat)"/>
    <property type="match status" value="1"/>
</dbReference>
<dbReference type="EC" id="2.3.1.-" evidence="4"/>
<comment type="caution">
    <text evidence="4">The sequence shown here is derived from an EMBL/GenBank/DDBJ whole genome shotgun (WGS) entry which is preliminary data.</text>
</comment>
<name>A0A832W817_9EURY</name>
<reference evidence="4" key="1">
    <citation type="journal article" date="2020" name="bioRxiv">
        <title>A rank-normalized archaeal taxonomy based on genome phylogeny resolves widespread incomplete and uneven classifications.</title>
        <authorList>
            <person name="Rinke C."/>
            <person name="Chuvochina M."/>
            <person name="Mussig A.J."/>
            <person name="Chaumeil P.-A."/>
            <person name="Waite D.W."/>
            <person name="Whitman W.B."/>
            <person name="Parks D.H."/>
            <person name="Hugenholtz P."/>
        </authorList>
    </citation>
    <scope>NUCLEOTIDE SEQUENCE</scope>
    <source>
        <strain evidence="4">UBA8876</strain>
    </source>
</reference>
<gene>
    <name evidence="4" type="ORF">HA338_12790</name>
</gene>
<dbReference type="GeneID" id="1475463"/>
<protein>
    <submittedName>
        <fullName evidence="4">N-acetyltransferase</fullName>
        <ecNumber evidence="4">2.3.1.-</ecNumber>
    </submittedName>
</protein>
<dbReference type="PROSITE" id="PS51186">
    <property type="entry name" value="GNAT"/>
    <property type="match status" value="1"/>
</dbReference>
<dbReference type="InterPro" id="IPR000182">
    <property type="entry name" value="GNAT_dom"/>
</dbReference>
<evidence type="ECO:0000256" key="2">
    <source>
        <dbReference type="ARBA" id="ARBA00023315"/>
    </source>
</evidence>
<evidence type="ECO:0000259" key="3">
    <source>
        <dbReference type="PROSITE" id="PS51186"/>
    </source>
</evidence>
<evidence type="ECO:0000313" key="4">
    <source>
        <dbReference type="EMBL" id="HIH94849.1"/>
    </source>
</evidence>
<dbReference type="RefSeq" id="WP_011023484.1">
    <property type="nucleotide sequence ID" value="NZ_DUJU01000142.1"/>
</dbReference>
<keyword evidence="1 4" id="KW-0808">Transferase</keyword>
<evidence type="ECO:0000313" key="5">
    <source>
        <dbReference type="Proteomes" id="UP000600774"/>
    </source>
</evidence>
<dbReference type="CDD" id="cd04301">
    <property type="entry name" value="NAT_SF"/>
    <property type="match status" value="1"/>
</dbReference>
<dbReference type="InterPro" id="IPR016181">
    <property type="entry name" value="Acyl_CoA_acyltransferase"/>
</dbReference>
<dbReference type="NCBIfam" id="NF007853">
    <property type="entry name" value="PRK10562.1"/>
    <property type="match status" value="1"/>
</dbReference>
<dbReference type="EMBL" id="DUJU01000142">
    <property type="protein sequence ID" value="HIH94849.1"/>
    <property type="molecule type" value="Genomic_DNA"/>
</dbReference>
<dbReference type="Proteomes" id="UP000600774">
    <property type="component" value="Unassembled WGS sequence"/>
</dbReference>
<dbReference type="GO" id="GO:0016747">
    <property type="term" value="F:acyltransferase activity, transferring groups other than amino-acyl groups"/>
    <property type="evidence" value="ECO:0007669"/>
    <property type="project" value="InterPro"/>
</dbReference>
<dbReference type="AlphaFoldDB" id="A0A832W817"/>
<feature type="domain" description="N-acetyltransferase" evidence="3">
    <location>
        <begin position="1"/>
        <end position="140"/>
    </location>
</feature>
<evidence type="ECO:0000256" key="1">
    <source>
        <dbReference type="ARBA" id="ARBA00022679"/>
    </source>
</evidence>
<accession>A0A832W817</accession>
<sequence>MIRTYMETDLEEMVRIWYDASVVAHPFVSASFWASHKSAMKEKYLPLAENYVFEQEGEVVGFISLAGERVCALFVAPKAQGKGIGKALLEHAKTLRDRVSLRVYRDNKKAIHFYESRGLKATGEEVDEHTSCLQVLMEWE</sequence>
<dbReference type="PANTHER" id="PTHR43800:SF1">
    <property type="entry name" value="PEPTIDYL-LYSINE N-ACETYLTRANSFERASE YJAB"/>
    <property type="match status" value="1"/>
</dbReference>
<dbReference type="Gene3D" id="3.40.630.30">
    <property type="match status" value="1"/>
</dbReference>
<dbReference type="PANTHER" id="PTHR43800">
    <property type="entry name" value="PEPTIDYL-LYSINE N-ACETYLTRANSFERASE YJAB"/>
    <property type="match status" value="1"/>
</dbReference>
<dbReference type="Pfam" id="PF13508">
    <property type="entry name" value="Acetyltransf_7"/>
    <property type="match status" value="1"/>
</dbReference>
<keyword evidence="2 4" id="KW-0012">Acyltransferase</keyword>
<proteinExistence type="predicted"/>
<dbReference type="OMA" id="RAVNFYH"/>